<dbReference type="OrthoDB" id="6500128at2759"/>
<evidence type="ECO:0000256" key="3">
    <source>
        <dbReference type="ARBA" id="ARBA00022692"/>
    </source>
</evidence>
<dbReference type="InterPro" id="IPR011527">
    <property type="entry name" value="ABC1_TM_dom"/>
</dbReference>
<comment type="caution">
    <text evidence="13">The sequence shown here is derived from an EMBL/GenBank/DDBJ whole genome shotgun (WGS) entry which is preliminary data.</text>
</comment>
<evidence type="ECO:0000256" key="5">
    <source>
        <dbReference type="ARBA" id="ARBA00022741"/>
    </source>
</evidence>
<dbReference type="InterPro" id="IPR003593">
    <property type="entry name" value="AAA+_ATPase"/>
</dbReference>
<dbReference type="PANTHER" id="PTHR43394:SF11">
    <property type="entry name" value="ATP-BINDING CASSETTE TRANSPORTER"/>
    <property type="match status" value="1"/>
</dbReference>
<evidence type="ECO:0000259" key="11">
    <source>
        <dbReference type="PROSITE" id="PS50893"/>
    </source>
</evidence>
<organism evidence="13 14">
    <name type="scientific">Phytophthora fragariaefolia</name>
    <dbReference type="NCBI Taxonomy" id="1490495"/>
    <lineage>
        <taxon>Eukaryota</taxon>
        <taxon>Sar</taxon>
        <taxon>Stramenopiles</taxon>
        <taxon>Oomycota</taxon>
        <taxon>Peronosporomycetes</taxon>
        <taxon>Peronosporales</taxon>
        <taxon>Peronosporaceae</taxon>
        <taxon>Phytophthora</taxon>
    </lineage>
</organism>
<keyword evidence="5" id="KW-0547">Nucleotide-binding</keyword>
<feature type="domain" description="ABC transmembrane type-1" evidence="12">
    <location>
        <begin position="764"/>
        <end position="1071"/>
    </location>
</feature>
<dbReference type="Gene3D" id="1.20.1560.10">
    <property type="entry name" value="ABC transporter type 1, transmembrane domain"/>
    <property type="match status" value="2"/>
</dbReference>
<evidence type="ECO:0000313" key="14">
    <source>
        <dbReference type="Proteomes" id="UP001165121"/>
    </source>
</evidence>
<evidence type="ECO:0000313" key="13">
    <source>
        <dbReference type="EMBL" id="GMF34837.1"/>
    </source>
</evidence>
<evidence type="ECO:0000256" key="1">
    <source>
        <dbReference type="ARBA" id="ARBA00004141"/>
    </source>
</evidence>
<feature type="transmembrane region" description="Helical" evidence="10">
    <location>
        <begin position="762"/>
        <end position="784"/>
    </location>
</feature>
<evidence type="ECO:0000256" key="7">
    <source>
        <dbReference type="ARBA" id="ARBA00022989"/>
    </source>
</evidence>
<dbReference type="Proteomes" id="UP001165121">
    <property type="component" value="Unassembled WGS sequence"/>
</dbReference>
<feature type="region of interest" description="Disordered" evidence="9">
    <location>
        <begin position="725"/>
        <end position="748"/>
    </location>
</feature>
<evidence type="ECO:0000256" key="8">
    <source>
        <dbReference type="ARBA" id="ARBA00023136"/>
    </source>
</evidence>
<feature type="transmembrane region" description="Helical" evidence="10">
    <location>
        <begin position="142"/>
        <end position="163"/>
    </location>
</feature>
<evidence type="ECO:0000256" key="4">
    <source>
        <dbReference type="ARBA" id="ARBA00022737"/>
    </source>
</evidence>
<feature type="domain" description="ABC transporter" evidence="11">
    <location>
        <begin position="1118"/>
        <end position="1365"/>
    </location>
</feature>
<feature type="transmembrane region" description="Helical" evidence="10">
    <location>
        <begin position="183"/>
        <end position="206"/>
    </location>
</feature>
<feature type="transmembrane region" description="Helical" evidence="10">
    <location>
        <begin position="402"/>
        <end position="422"/>
    </location>
</feature>
<keyword evidence="3 10" id="KW-0812">Transmembrane</keyword>
<sequence length="1384" mass="149527">MELPYSYSYSSGFAGTDSLCSFSSSQLFDDSDGREVDVDDADSASSRGDYALLSMPVESVKRMVPTTGVVRPSRALDASWDSHNSSYRRTTAIADALRELREGRTAVAAEEDEEHSAGKEEDEKTSVGVLQLVSRLSTRRGLFVMSVGLLAASIHGALWALLAREVKAAVAAFAPFDRHRVDFTALTLLLQSLALAVTAYAAHLCLSHAAERMLRSLREQVLRHLLLDLGQPWFDANASLASSLGEELTREAQCIRQGLGPQLGAACRFLVQFVGGFVVAFLTLWDLTLAVSCAAPVVVSAIALLQLKPRGKDDEADVVAAEALDNMRTVLVLNAQRRLREKHASRVRIAERRRVVQHGKHAALHGALTGTWWVMSAVGLWFGGKKVYEAEAQPADVFETLFGVIIGSHALGHLLPSLAAVARAQNAASKLFLLLEAPSKTYNQSHNGIVNPLPRPATFSGAVMAVDLHFSYPTRPQRPVLRGCNVSLLAGECVVAIGGSGSGKSTLISLLTRMYEPSQGLILFDGCEVSSLDTTWVRAQLGVVTQNVTLFRASILDNIMMGLVVLRELSGRNSSQMEERVINAAQRADVHDFIMSLPDGYSTRVGENGAITLTGQQRQRIALARVLIREPRMLLLDELTLSPQEMLSRFGGAIGAGSTSMLLCTRQANLAAVEFADKIVVLEAGKVVEQGTHVELMHRGNSFYRRLRLTQRTFIREQEPSLSEESPTRYRFQQRMTKPAPTSPTKLTKRDIAALSRPERKFLAFGFVASVVVGLAAPMLGVLISRMMADMTETYSLSLESKGAVDVVNSLRPLVMRHGFFLSAGAAVIVVFQSIQLFCLDAATERVASRLRDLHFNSLLAQPLPFFDVPQHSTKALIDSLSTDAFTASLAIGRTQGYKLQVFCTFVASFVVAFWRGSWMLSLVMLAALPLLLISEAVCNPHTPTAMSSLGDETASEEAVEVHVNEALRNRQTVALLGLENSWCSSFDALLQRPLRHSRHQERHEAVARGFSAVVMISACALACWLSGVLVHYGDATFRELARSLLVVIISSQSLGLAVAWLSNAGGAVQAGARIFALRDAAIVAGSANGLAPPLSSPSLSDEEHSPLPQSPMLRGSVTLQDVKFAYPTRPSALVLKGLSLRIQAGETVALCGPRGAGISSVFALLEGFYDLSSASGNSGRVLLDGVDIRALDVSWLRAQISFVGPEPTLFLGTIAENIAYGTAAPPTLDMIVAAAEVAHAHAFISQLPDSYATRIGGQLQLTPSQRQRIVLARAVLQDARLLLLDEPMRSLGAESEKIAVQQALDTIVAQRVRRTTIIAAHPADSATVRDADSIFVIDGGQVVEQGTRAELLQLRDGLYTRLFRESAWSPTPSSSYTVGTSAT</sequence>
<feature type="transmembrane region" description="Helical" evidence="10">
    <location>
        <begin position="1006"/>
        <end position="1033"/>
    </location>
</feature>
<evidence type="ECO:0000256" key="6">
    <source>
        <dbReference type="ARBA" id="ARBA00022840"/>
    </source>
</evidence>
<keyword evidence="6" id="KW-0067">ATP-binding</keyword>
<dbReference type="InterPro" id="IPR036640">
    <property type="entry name" value="ABC1_TM_sf"/>
</dbReference>
<accession>A0A9W6XAU0</accession>
<dbReference type="Pfam" id="PF00005">
    <property type="entry name" value="ABC_tran"/>
    <property type="match status" value="2"/>
</dbReference>
<feature type="domain" description="ABC transporter" evidence="11">
    <location>
        <begin position="463"/>
        <end position="709"/>
    </location>
</feature>
<dbReference type="PANTHER" id="PTHR43394">
    <property type="entry name" value="ATP-DEPENDENT PERMEASE MDL1, MITOCHONDRIAL"/>
    <property type="match status" value="1"/>
</dbReference>
<feature type="transmembrane region" description="Helical" evidence="10">
    <location>
        <begin position="362"/>
        <end position="382"/>
    </location>
</feature>
<evidence type="ECO:0000256" key="10">
    <source>
        <dbReference type="SAM" id="Phobius"/>
    </source>
</evidence>
<protein>
    <submittedName>
        <fullName evidence="13">Unnamed protein product</fullName>
    </submittedName>
</protein>
<dbReference type="FunFam" id="3.40.50.300:FF:000604">
    <property type="entry name" value="ABC transporter B family member 28"/>
    <property type="match status" value="1"/>
</dbReference>
<evidence type="ECO:0000256" key="9">
    <source>
        <dbReference type="SAM" id="MobiDB-lite"/>
    </source>
</evidence>
<feature type="domain" description="ABC transmembrane type-1" evidence="12">
    <location>
        <begin position="147"/>
        <end position="423"/>
    </location>
</feature>
<keyword evidence="8 10" id="KW-0472">Membrane</keyword>
<evidence type="ECO:0000256" key="2">
    <source>
        <dbReference type="ARBA" id="ARBA00022448"/>
    </source>
</evidence>
<dbReference type="GO" id="GO:0005524">
    <property type="term" value="F:ATP binding"/>
    <property type="evidence" value="ECO:0007669"/>
    <property type="project" value="UniProtKB-KW"/>
</dbReference>
<dbReference type="PROSITE" id="PS50929">
    <property type="entry name" value="ABC_TM1F"/>
    <property type="match status" value="2"/>
</dbReference>
<keyword evidence="2" id="KW-0813">Transport</keyword>
<dbReference type="SUPFAM" id="SSF90123">
    <property type="entry name" value="ABC transporter transmembrane region"/>
    <property type="match status" value="2"/>
</dbReference>
<feature type="transmembrane region" description="Helical" evidence="10">
    <location>
        <begin position="921"/>
        <end position="939"/>
    </location>
</feature>
<dbReference type="SMART" id="SM00382">
    <property type="entry name" value="AAA"/>
    <property type="match status" value="2"/>
</dbReference>
<dbReference type="InterPro" id="IPR039421">
    <property type="entry name" value="Type_1_exporter"/>
</dbReference>
<dbReference type="Gene3D" id="3.40.50.300">
    <property type="entry name" value="P-loop containing nucleotide triphosphate hydrolases"/>
    <property type="match status" value="2"/>
</dbReference>
<dbReference type="EMBL" id="BSXT01000834">
    <property type="protein sequence ID" value="GMF34837.1"/>
    <property type="molecule type" value="Genomic_DNA"/>
</dbReference>
<comment type="subcellular location">
    <subcellularLocation>
        <location evidence="1">Membrane</location>
        <topology evidence="1">Multi-pass membrane protein</topology>
    </subcellularLocation>
</comment>
<name>A0A9W6XAU0_9STRA</name>
<keyword evidence="14" id="KW-1185">Reference proteome</keyword>
<reference evidence="13" key="1">
    <citation type="submission" date="2023-04" db="EMBL/GenBank/DDBJ databases">
        <title>Phytophthora fragariaefolia NBRC 109709.</title>
        <authorList>
            <person name="Ichikawa N."/>
            <person name="Sato H."/>
            <person name="Tonouchi N."/>
        </authorList>
    </citation>
    <scope>NUCLEOTIDE SEQUENCE</scope>
    <source>
        <strain evidence="13">NBRC 109709</strain>
    </source>
</reference>
<dbReference type="Pfam" id="PF00664">
    <property type="entry name" value="ABC_membrane"/>
    <property type="match status" value="2"/>
</dbReference>
<feature type="transmembrane region" description="Helical" evidence="10">
    <location>
        <begin position="1045"/>
        <end position="1069"/>
    </location>
</feature>
<keyword evidence="4" id="KW-0677">Repeat</keyword>
<dbReference type="PROSITE" id="PS50893">
    <property type="entry name" value="ABC_TRANSPORTER_2"/>
    <property type="match status" value="2"/>
</dbReference>
<dbReference type="GO" id="GO:0005743">
    <property type="term" value="C:mitochondrial inner membrane"/>
    <property type="evidence" value="ECO:0007669"/>
    <property type="project" value="TreeGrafter"/>
</dbReference>
<dbReference type="InterPro" id="IPR003439">
    <property type="entry name" value="ABC_transporter-like_ATP-bd"/>
</dbReference>
<dbReference type="InterPro" id="IPR027417">
    <property type="entry name" value="P-loop_NTPase"/>
</dbReference>
<dbReference type="CDD" id="cd18578">
    <property type="entry name" value="ABC_6TM_Pgp_ABCB1_D2_like"/>
    <property type="match status" value="1"/>
</dbReference>
<proteinExistence type="predicted"/>
<feature type="transmembrane region" description="Helical" evidence="10">
    <location>
        <begin position="820"/>
        <end position="840"/>
    </location>
</feature>
<keyword evidence="7 10" id="KW-1133">Transmembrane helix</keyword>
<dbReference type="GO" id="GO:0016887">
    <property type="term" value="F:ATP hydrolysis activity"/>
    <property type="evidence" value="ECO:0007669"/>
    <property type="project" value="InterPro"/>
</dbReference>
<dbReference type="SUPFAM" id="SSF52540">
    <property type="entry name" value="P-loop containing nucleoside triphosphate hydrolases"/>
    <property type="match status" value="2"/>
</dbReference>
<gene>
    <name evidence="13" type="ORF">Pfra01_000905700</name>
</gene>
<dbReference type="GO" id="GO:0015421">
    <property type="term" value="F:ABC-type oligopeptide transporter activity"/>
    <property type="evidence" value="ECO:0007669"/>
    <property type="project" value="TreeGrafter"/>
</dbReference>
<evidence type="ECO:0000259" key="12">
    <source>
        <dbReference type="PROSITE" id="PS50929"/>
    </source>
</evidence>
<dbReference type="GO" id="GO:0090374">
    <property type="term" value="P:oligopeptide export from mitochondrion"/>
    <property type="evidence" value="ECO:0007669"/>
    <property type="project" value="TreeGrafter"/>
</dbReference>